<name>B3RNU4_TRIAD</name>
<proteinExistence type="predicted"/>
<dbReference type="AlphaFoldDB" id="B3RNU4"/>
<dbReference type="Pfam" id="PF05804">
    <property type="entry name" value="KAP"/>
    <property type="match status" value="1"/>
</dbReference>
<dbReference type="SUPFAM" id="SSF48371">
    <property type="entry name" value="ARM repeat"/>
    <property type="match status" value="1"/>
</dbReference>
<accession>B3RNU4</accession>
<dbReference type="PANTHER" id="PTHR15605">
    <property type="entry name" value="KINESIN-ASSOCIATED PROTEINS"/>
    <property type="match status" value="1"/>
</dbReference>
<dbReference type="Proteomes" id="UP000009022">
    <property type="component" value="Unassembled WGS sequence"/>
</dbReference>
<dbReference type="InterPro" id="IPR000225">
    <property type="entry name" value="Armadillo"/>
</dbReference>
<dbReference type="Gene3D" id="1.25.10.10">
    <property type="entry name" value="Leucine-rich Repeat Variant"/>
    <property type="match status" value="1"/>
</dbReference>
<reference evidence="1 2" key="1">
    <citation type="journal article" date="2008" name="Nature">
        <title>The Trichoplax genome and the nature of placozoans.</title>
        <authorList>
            <person name="Srivastava M."/>
            <person name="Begovic E."/>
            <person name="Chapman J."/>
            <person name="Putnam N.H."/>
            <person name="Hellsten U."/>
            <person name="Kawashima T."/>
            <person name="Kuo A."/>
            <person name="Mitros T."/>
            <person name="Salamov A."/>
            <person name="Carpenter M.L."/>
            <person name="Signorovitch A.Y."/>
            <person name="Moreno M.A."/>
            <person name="Kamm K."/>
            <person name="Grimwood J."/>
            <person name="Schmutz J."/>
            <person name="Shapiro H."/>
            <person name="Grigoriev I.V."/>
            <person name="Buss L.W."/>
            <person name="Schierwater B."/>
            <person name="Dellaporta S.L."/>
            <person name="Rokhsar D.S."/>
        </authorList>
    </citation>
    <scope>NUCLEOTIDE SEQUENCE [LARGE SCALE GENOMIC DNA]</scope>
    <source>
        <strain evidence="1 2">Grell-BS-1999</strain>
    </source>
</reference>
<dbReference type="GO" id="GO:0035869">
    <property type="term" value="C:ciliary transition zone"/>
    <property type="evidence" value="ECO:0000318"/>
    <property type="project" value="GO_Central"/>
</dbReference>
<dbReference type="GO" id="GO:0016939">
    <property type="term" value="C:kinesin II complex"/>
    <property type="evidence" value="ECO:0000318"/>
    <property type="project" value="GO_Central"/>
</dbReference>
<dbReference type="HOGENOM" id="CLU_009879_1_0_1"/>
<dbReference type="GO" id="GO:0044782">
    <property type="term" value="P:cilium organization"/>
    <property type="evidence" value="ECO:0000318"/>
    <property type="project" value="GO_Central"/>
</dbReference>
<dbReference type="InParanoid" id="B3RNU4"/>
<keyword evidence="2" id="KW-1185">Reference proteome</keyword>
<dbReference type="SMART" id="SM00185">
    <property type="entry name" value="ARM"/>
    <property type="match status" value="7"/>
</dbReference>
<dbReference type="GO" id="GO:0007018">
    <property type="term" value="P:microtubule-based movement"/>
    <property type="evidence" value="ECO:0000318"/>
    <property type="project" value="GO_Central"/>
</dbReference>
<evidence type="ECO:0000313" key="2">
    <source>
        <dbReference type="Proteomes" id="UP000009022"/>
    </source>
</evidence>
<dbReference type="RefSeq" id="XP_002109906.1">
    <property type="nucleotide sequence ID" value="XM_002109870.1"/>
</dbReference>
<dbReference type="OMA" id="MYELNIV"/>
<gene>
    <name evidence="1" type="ORF">TRIADDRAFT_20927</name>
</gene>
<dbReference type="KEGG" id="tad:TRIADDRAFT_20927"/>
<dbReference type="PhylomeDB" id="B3RNU4"/>
<dbReference type="PANTHER" id="PTHR15605:SF2">
    <property type="entry name" value="KINESIN-ASSOCIATED PROTEIN 3"/>
    <property type="match status" value="1"/>
</dbReference>
<dbReference type="GeneID" id="6751121"/>
<dbReference type="InterPro" id="IPR016024">
    <property type="entry name" value="ARM-type_fold"/>
</dbReference>
<dbReference type="STRING" id="10228.B3RNU4"/>
<dbReference type="GO" id="GO:0019894">
    <property type="term" value="F:kinesin binding"/>
    <property type="evidence" value="ECO:0007669"/>
    <property type="project" value="InterPro"/>
</dbReference>
<dbReference type="InterPro" id="IPR008658">
    <property type="entry name" value="KAP3"/>
</dbReference>
<dbReference type="CTD" id="6751121"/>
<dbReference type="InterPro" id="IPR011989">
    <property type="entry name" value="ARM-like"/>
</dbReference>
<evidence type="ECO:0000313" key="1">
    <source>
        <dbReference type="EMBL" id="EDV28072.1"/>
    </source>
</evidence>
<evidence type="ECO:0008006" key="3">
    <source>
        <dbReference type="Google" id="ProtNLM"/>
    </source>
</evidence>
<protein>
    <recommendedName>
        <fullName evidence="3">Kinesin-associated protein 3</fullName>
    </recommendedName>
</protein>
<dbReference type="GO" id="GO:0005930">
    <property type="term" value="C:axoneme"/>
    <property type="evidence" value="ECO:0000318"/>
    <property type="project" value="GO_Central"/>
</dbReference>
<dbReference type="EMBL" id="DS985242">
    <property type="protein sequence ID" value="EDV28072.1"/>
    <property type="molecule type" value="Genomic_DNA"/>
</dbReference>
<sequence>MQSEDARFLKRKVKGGQIEVHPTENALLVTYEVEATILGDLGDPMLGEKKECKKVIRVKSLNKDTKISKLAKELVDKCKLIHPSRLAEVEQLLYYLQNRKLSEKGNKLEKEYKLESKPKDPFADTENGKQANINDIDEYIEMLYEELPEKIYGTGMILQLSRYPDNLEELVQNETLLGALSRILREDWKKSTEVATNIIYIFFCLSTFSQFHNIVAHYKIGALSMTITDYEIKRYQTWAEELNKKKALDILLDFEKSYKKFRNLVDKQNQLLRVSLYLLLNLSEDIRVEVKMKNKEIIPMLITLLGRDNQELLILTVSFLKKLSIFTENISEMIDLNIVKKLVLILNIPNEGLTNVTLRYLLNLSFDNKLRAQMVKVGIVPKLINILDNSKHATVAICILYHISINDKYKAIFIQSKCIPKLMQLILESPSGVIDIEVAALIINLVANKRNADLICDGGGLKLLMKRAIKFKDPLLLKMLRNVSQHKSLQKQFVNYLSEMGNIVGNESNEDVVIEALGIIANISFPNLNYYRLFTQYNLDKVLMKNLQLVGAGEDDLLLVTVMVTATLSQSKECATALASQGVVDSLINLLNAKQEDDEIVLQVMYVFYQLLFHDTTRDITIQQSQATAYFVDLMHDKNKEIRTICEGALDVIMDYDLEWAKKIRNERFRWHNSQWLDMIENRDQSVNSNDAGIFEDDEEYQADILDRPELFYGDIPYDAGISDQYHLLSHHHNIT</sequence>
<dbReference type="OrthoDB" id="10265679at2759"/>
<dbReference type="SMART" id="SM01297">
    <property type="entry name" value="KAP"/>
    <property type="match status" value="1"/>
</dbReference>
<organism evidence="1 2">
    <name type="scientific">Trichoplax adhaerens</name>
    <name type="common">Trichoplax reptans</name>
    <dbReference type="NCBI Taxonomy" id="10228"/>
    <lineage>
        <taxon>Eukaryota</taxon>
        <taxon>Metazoa</taxon>
        <taxon>Placozoa</taxon>
        <taxon>Uniplacotomia</taxon>
        <taxon>Trichoplacea</taxon>
        <taxon>Trichoplacidae</taxon>
        <taxon>Trichoplax</taxon>
    </lineage>
</organism>
<dbReference type="eggNOG" id="KOG1222">
    <property type="taxonomic scope" value="Eukaryota"/>
</dbReference>